<dbReference type="STRING" id="1441469.A0A1Q5Q9T0"/>
<dbReference type="InterPro" id="IPR029044">
    <property type="entry name" value="Nucleotide-diphossugar_trans"/>
</dbReference>
<evidence type="ECO:0000313" key="3">
    <source>
        <dbReference type="EMBL" id="OKL62651.1"/>
    </source>
</evidence>
<gene>
    <name evidence="3" type="ORF">UA08_01656</name>
</gene>
<feature type="transmembrane region" description="Helical" evidence="2">
    <location>
        <begin position="55"/>
        <end position="71"/>
    </location>
</feature>
<dbReference type="SUPFAM" id="SSF53448">
    <property type="entry name" value="Nucleotide-diphospho-sugar transferases"/>
    <property type="match status" value="1"/>
</dbReference>
<evidence type="ECO:0000256" key="2">
    <source>
        <dbReference type="SAM" id="Phobius"/>
    </source>
</evidence>
<dbReference type="OrthoDB" id="2014201at2759"/>
<dbReference type="InterPro" id="IPR050587">
    <property type="entry name" value="GNT1/Glycosyltrans_8"/>
</dbReference>
<comment type="caution">
    <text evidence="3">The sequence shown here is derived from an EMBL/GenBank/DDBJ whole genome shotgun (WGS) entry which is preliminary data.</text>
</comment>
<dbReference type="PANTHER" id="PTHR11183">
    <property type="entry name" value="GLYCOGENIN SUBFAMILY MEMBER"/>
    <property type="match status" value="1"/>
</dbReference>
<protein>
    <submittedName>
        <fullName evidence="3">Glucose N-acetyltransferase 1</fullName>
    </submittedName>
</protein>
<keyword evidence="2" id="KW-0812">Transmembrane</keyword>
<reference evidence="3 4" key="1">
    <citation type="submission" date="2015-06" db="EMBL/GenBank/DDBJ databases">
        <title>Talaromyces atroroseus IBT 11181 draft genome.</title>
        <authorList>
            <person name="Rasmussen K.B."/>
            <person name="Rasmussen S."/>
            <person name="Petersen B."/>
            <person name="Sicheritz-Ponten T."/>
            <person name="Mortensen U.H."/>
            <person name="Thrane U."/>
        </authorList>
    </citation>
    <scope>NUCLEOTIDE SEQUENCE [LARGE SCALE GENOMIC DNA]</scope>
    <source>
        <strain evidence="3 4">IBT 11181</strain>
    </source>
</reference>
<evidence type="ECO:0000313" key="4">
    <source>
        <dbReference type="Proteomes" id="UP000214365"/>
    </source>
</evidence>
<dbReference type="GeneID" id="31001411"/>
<keyword evidence="2" id="KW-0472">Membrane</keyword>
<dbReference type="AlphaFoldDB" id="A0A1Q5Q9T0"/>
<dbReference type="Proteomes" id="UP000214365">
    <property type="component" value="Unassembled WGS sequence"/>
</dbReference>
<sequence length="432" mass="50313">MHRHKLSAASLRKKVSFDLGDLTDDSDPDDYRDDNTPDWTPRTAFSGISPRKARRYVLTSVIFLVFLYVLLHRSQPPRGLSPYLNYDAIDWSRYAYTQYVVDEAYLCNSVMVFEALDRVGSRADRILFYPHVWDTVVSNKDDRVSQLLNLARERYKVQLEPITVERIHEYHQSEDYSTWDSSITKLWAFRETTYNRILQIDSDVLVLQNLDELFFLPSAPVAMPRAYWNYPENQKLTSLLVLLEPSYLEWKALMERVQGVTAGQLETGVNESMHDLYDMELLNDRYGASALVLPHRQYGLVTGEFRTKDHRNFLGNTHETWNPDKALSEAKLVHFSDWPLPKPWIMWPQGQLAKMQPKCDTKPGTPEESGCRDREVWKQLYEDFRLKRKDVCKLLSYPAPEWPPRPKDMSNLPPGESAPAMISEQALDDKPE</sequence>
<name>A0A1Q5Q9T0_TALAT</name>
<keyword evidence="4" id="KW-1185">Reference proteome</keyword>
<keyword evidence="2" id="KW-1133">Transmembrane helix</keyword>
<dbReference type="RefSeq" id="XP_020122772.1">
    <property type="nucleotide sequence ID" value="XM_020261344.1"/>
</dbReference>
<accession>A0A1Q5Q9T0</accession>
<dbReference type="Gene3D" id="3.90.550.10">
    <property type="entry name" value="Spore Coat Polysaccharide Biosynthesis Protein SpsA, Chain A"/>
    <property type="match status" value="1"/>
</dbReference>
<dbReference type="GO" id="GO:0016740">
    <property type="term" value="F:transferase activity"/>
    <property type="evidence" value="ECO:0007669"/>
    <property type="project" value="UniProtKB-KW"/>
</dbReference>
<proteinExistence type="predicted"/>
<evidence type="ECO:0000256" key="1">
    <source>
        <dbReference type="SAM" id="MobiDB-lite"/>
    </source>
</evidence>
<organism evidence="3 4">
    <name type="scientific">Talaromyces atroroseus</name>
    <dbReference type="NCBI Taxonomy" id="1441469"/>
    <lineage>
        <taxon>Eukaryota</taxon>
        <taxon>Fungi</taxon>
        <taxon>Dikarya</taxon>
        <taxon>Ascomycota</taxon>
        <taxon>Pezizomycotina</taxon>
        <taxon>Eurotiomycetes</taxon>
        <taxon>Eurotiomycetidae</taxon>
        <taxon>Eurotiales</taxon>
        <taxon>Trichocomaceae</taxon>
        <taxon>Talaromyces</taxon>
        <taxon>Talaromyces sect. Trachyspermi</taxon>
    </lineage>
</organism>
<keyword evidence="3" id="KW-0808">Transferase</keyword>
<dbReference type="EMBL" id="LFMY01000002">
    <property type="protein sequence ID" value="OKL62651.1"/>
    <property type="molecule type" value="Genomic_DNA"/>
</dbReference>
<feature type="region of interest" description="Disordered" evidence="1">
    <location>
        <begin position="397"/>
        <end position="432"/>
    </location>
</feature>